<dbReference type="EMBL" id="LPWG01000002">
    <property type="protein sequence ID" value="ODS01145.1"/>
    <property type="molecule type" value="Genomic_DNA"/>
</dbReference>
<dbReference type="Proteomes" id="UP000094501">
    <property type="component" value="Unassembled WGS sequence"/>
</dbReference>
<reference evidence="1 2" key="1">
    <citation type="journal article" date="2016" name="Environ. Microbiol.">
        <title>New Methyloceanibacter diversity from North Sea sediments includes methanotroph containing solely the soluble methane monooxygenase.</title>
        <authorList>
            <person name="Vekeman B."/>
            <person name="Kerckhof F.M."/>
            <person name="Cremers G."/>
            <person name="de Vos P."/>
            <person name="Vandamme P."/>
            <person name="Boon N."/>
            <person name="Op den Camp H.J."/>
            <person name="Heylen K."/>
        </authorList>
    </citation>
    <scope>NUCLEOTIDE SEQUENCE [LARGE SCALE GENOMIC DNA]</scope>
    <source>
        <strain evidence="1 2">R-67174</strain>
    </source>
</reference>
<evidence type="ECO:0000313" key="1">
    <source>
        <dbReference type="EMBL" id="ODS01145.1"/>
    </source>
</evidence>
<evidence type="ECO:0000313" key="2">
    <source>
        <dbReference type="Proteomes" id="UP000094501"/>
    </source>
</evidence>
<gene>
    <name evidence="1" type="ORF">AUC68_12270</name>
</gene>
<comment type="caution">
    <text evidence="1">The sequence shown here is derived from an EMBL/GenBank/DDBJ whole genome shotgun (WGS) entry which is preliminary data.</text>
</comment>
<protein>
    <submittedName>
        <fullName evidence="1">Uncharacterized protein</fullName>
    </submittedName>
</protein>
<proteinExistence type="predicted"/>
<keyword evidence="2" id="KW-1185">Reference proteome</keyword>
<sequence>MGSAELTNAPSSAEAGAAQRAAARTAALETLEILIRVRISAPARIFQVLRLRNTATALMKSPQNDSRISLEEALEFD</sequence>
<dbReference type="AlphaFoldDB" id="A0A1E3W5P6"/>
<name>A0A1E3W5P6_9HYPH</name>
<dbReference type="STRING" id="1774968.AUC68_12270"/>
<accession>A0A1E3W5P6</accession>
<organism evidence="1 2">
    <name type="scientific">Methyloceanibacter methanicus</name>
    <dbReference type="NCBI Taxonomy" id="1774968"/>
    <lineage>
        <taxon>Bacteria</taxon>
        <taxon>Pseudomonadati</taxon>
        <taxon>Pseudomonadota</taxon>
        <taxon>Alphaproteobacteria</taxon>
        <taxon>Hyphomicrobiales</taxon>
        <taxon>Hyphomicrobiaceae</taxon>
        <taxon>Methyloceanibacter</taxon>
    </lineage>
</organism>